<dbReference type="EMBL" id="FWFS01000001">
    <property type="protein sequence ID" value="SLN16033.1"/>
    <property type="molecule type" value="Genomic_DNA"/>
</dbReference>
<gene>
    <name evidence="2" type="ORF">AQS8620_00302</name>
</gene>
<evidence type="ECO:0000256" key="1">
    <source>
        <dbReference type="SAM" id="SignalP"/>
    </source>
</evidence>
<dbReference type="Proteomes" id="UP000193862">
    <property type="component" value="Unassembled WGS sequence"/>
</dbReference>
<keyword evidence="3" id="KW-1185">Reference proteome</keyword>
<dbReference type="RefSeq" id="WP_085835045.1">
    <property type="nucleotide sequence ID" value="NZ_FWFS01000001.1"/>
</dbReference>
<name>A0A1Y5RJ23_9RHOB</name>
<proteinExistence type="predicted"/>
<dbReference type="AlphaFoldDB" id="A0A1Y5RJ23"/>
<feature type="chain" id="PRO_5013074119" evidence="1">
    <location>
        <begin position="26"/>
        <end position="68"/>
    </location>
</feature>
<evidence type="ECO:0000313" key="3">
    <source>
        <dbReference type="Proteomes" id="UP000193862"/>
    </source>
</evidence>
<keyword evidence="1" id="KW-0732">Signal</keyword>
<sequence>MSFLSRLIAAATLALASTSALPAFATNYGVSLPDMVFPAERPATTRAEPLACAYTPHATSACALQADK</sequence>
<feature type="signal peptide" evidence="1">
    <location>
        <begin position="1"/>
        <end position="25"/>
    </location>
</feature>
<organism evidence="2 3">
    <name type="scientific">Aquimixticola soesokkakensis</name>
    <dbReference type="NCBI Taxonomy" id="1519096"/>
    <lineage>
        <taxon>Bacteria</taxon>
        <taxon>Pseudomonadati</taxon>
        <taxon>Pseudomonadota</taxon>
        <taxon>Alphaproteobacteria</taxon>
        <taxon>Rhodobacterales</taxon>
        <taxon>Paracoccaceae</taxon>
        <taxon>Aquimixticola</taxon>
    </lineage>
</organism>
<accession>A0A1Y5RJ23</accession>
<evidence type="ECO:0000313" key="2">
    <source>
        <dbReference type="EMBL" id="SLN16033.1"/>
    </source>
</evidence>
<protein>
    <submittedName>
        <fullName evidence="2">Uncharacterized protein</fullName>
    </submittedName>
</protein>
<reference evidence="2 3" key="1">
    <citation type="submission" date="2017-03" db="EMBL/GenBank/DDBJ databases">
        <authorList>
            <person name="Afonso C.L."/>
            <person name="Miller P.J."/>
            <person name="Scott M.A."/>
            <person name="Spackman E."/>
            <person name="Goraichik I."/>
            <person name="Dimitrov K.M."/>
            <person name="Suarez D.L."/>
            <person name="Swayne D.E."/>
        </authorList>
    </citation>
    <scope>NUCLEOTIDE SEQUENCE [LARGE SCALE GENOMIC DNA]</scope>
    <source>
        <strain evidence="2 3">CECT 8620</strain>
    </source>
</reference>